<reference evidence="1 2" key="1">
    <citation type="journal article" date="2018" name="J. Allergy Clin. Immunol.">
        <title>High-quality assembly of Dermatophagoides pteronyssinus genome and transcriptome reveals a wide range of novel allergens.</title>
        <authorList>
            <person name="Liu X.Y."/>
            <person name="Yang K.Y."/>
            <person name="Wang M.Q."/>
            <person name="Kwok J.S."/>
            <person name="Zeng X."/>
            <person name="Yang Z."/>
            <person name="Xiao X.J."/>
            <person name="Lau C.P."/>
            <person name="Li Y."/>
            <person name="Huang Z.M."/>
            <person name="Ba J.G."/>
            <person name="Yim A.K."/>
            <person name="Ouyang C.Y."/>
            <person name="Ngai S.M."/>
            <person name="Chan T.F."/>
            <person name="Leung E.L."/>
            <person name="Liu L."/>
            <person name="Liu Z.G."/>
            <person name="Tsui S.K."/>
        </authorList>
    </citation>
    <scope>NUCLEOTIDE SEQUENCE [LARGE SCALE GENOMIC DNA]</scope>
    <source>
        <strain evidence="1">Derp</strain>
    </source>
</reference>
<dbReference type="Proteomes" id="UP000887458">
    <property type="component" value="Unassembled WGS sequence"/>
</dbReference>
<evidence type="ECO:0000313" key="2">
    <source>
        <dbReference type="Proteomes" id="UP000887458"/>
    </source>
</evidence>
<name>A0ABQ8JEE1_DERPT</name>
<accession>A0ABQ8JEE1</accession>
<protein>
    <submittedName>
        <fullName evidence="1">Uncharacterized protein</fullName>
    </submittedName>
</protein>
<comment type="caution">
    <text evidence="1">The sequence shown here is derived from an EMBL/GenBank/DDBJ whole genome shotgun (WGS) entry which is preliminary data.</text>
</comment>
<organism evidence="1 2">
    <name type="scientific">Dermatophagoides pteronyssinus</name>
    <name type="common">European house dust mite</name>
    <dbReference type="NCBI Taxonomy" id="6956"/>
    <lineage>
        <taxon>Eukaryota</taxon>
        <taxon>Metazoa</taxon>
        <taxon>Ecdysozoa</taxon>
        <taxon>Arthropoda</taxon>
        <taxon>Chelicerata</taxon>
        <taxon>Arachnida</taxon>
        <taxon>Acari</taxon>
        <taxon>Acariformes</taxon>
        <taxon>Sarcoptiformes</taxon>
        <taxon>Astigmata</taxon>
        <taxon>Psoroptidia</taxon>
        <taxon>Analgoidea</taxon>
        <taxon>Pyroglyphidae</taxon>
        <taxon>Dermatophagoidinae</taxon>
        <taxon>Dermatophagoides</taxon>
    </lineage>
</organism>
<sequence>MKLSACLIGNCLSDILQQKINKDSHRFQNAILTLTIYILFKLSFHCNTCPPVDLNDNKWKIVHGFKNKNRIEKILCSQWWLINYTKNLLLQIVK</sequence>
<gene>
    <name evidence="1" type="ORF">DERP_001421</name>
</gene>
<dbReference type="EMBL" id="NJHN03000047">
    <property type="protein sequence ID" value="KAH9420981.1"/>
    <property type="molecule type" value="Genomic_DNA"/>
</dbReference>
<proteinExistence type="predicted"/>
<evidence type="ECO:0000313" key="1">
    <source>
        <dbReference type="EMBL" id="KAH9420981.1"/>
    </source>
</evidence>
<reference evidence="1 2" key="2">
    <citation type="journal article" date="2022" name="Mol. Biol. Evol.">
        <title>Comparative Genomics Reveals Insights into the Divergent Evolution of Astigmatic Mites and Household Pest Adaptations.</title>
        <authorList>
            <person name="Xiong Q."/>
            <person name="Wan A.T."/>
            <person name="Liu X."/>
            <person name="Fung C.S."/>
            <person name="Xiao X."/>
            <person name="Malainual N."/>
            <person name="Hou J."/>
            <person name="Wang L."/>
            <person name="Wang M."/>
            <person name="Yang K.Y."/>
            <person name="Cui Y."/>
            <person name="Leung E.L."/>
            <person name="Nong W."/>
            <person name="Shin S.K."/>
            <person name="Au S.W."/>
            <person name="Jeong K.Y."/>
            <person name="Chew F.T."/>
            <person name="Hui J.H."/>
            <person name="Leung T.F."/>
            <person name="Tungtrongchitr A."/>
            <person name="Zhong N."/>
            <person name="Liu Z."/>
            <person name="Tsui S.K."/>
        </authorList>
    </citation>
    <scope>NUCLEOTIDE SEQUENCE [LARGE SCALE GENOMIC DNA]</scope>
    <source>
        <strain evidence="1">Derp</strain>
    </source>
</reference>
<keyword evidence="2" id="KW-1185">Reference proteome</keyword>